<evidence type="ECO:0000313" key="3">
    <source>
        <dbReference type="EMBL" id="OWM35613.1"/>
    </source>
</evidence>
<evidence type="ECO:0000256" key="1">
    <source>
        <dbReference type="SAM" id="MobiDB-lite"/>
    </source>
</evidence>
<feature type="compositionally biased region" description="Pro residues" evidence="1">
    <location>
        <begin position="435"/>
        <end position="458"/>
    </location>
</feature>
<dbReference type="GO" id="GO:0003677">
    <property type="term" value="F:DNA binding"/>
    <property type="evidence" value="ECO:0007669"/>
    <property type="project" value="InterPro"/>
</dbReference>
<keyword evidence="3" id="KW-0255">Endonuclease</keyword>
<keyword evidence="3" id="KW-0540">Nuclease</keyword>
<dbReference type="SUPFAM" id="SSF52540">
    <property type="entry name" value="P-loop containing nucleoside triphosphate hydrolases"/>
    <property type="match status" value="2"/>
</dbReference>
<comment type="caution">
    <text evidence="3">The sequence shown here is derived from an EMBL/GenBank/DDBJ whole genome shotgun (WGS) entry which is preliminary data.</text>
</comment>
<evidence type="ECO:0000313" key="4">
    <source>
        <dbReference type="Proteomes" id="UP000197692"/>
    </source>
</evidence>
<sequence>MAVPGFTFDEALLTEIAASFQLRASNINALTALVQRLSGDFDRSTPQVMNMATGAGKTYVMAAFIEYMRRQGLRNVMIVTPGLVVQTKTVANFTQGSPKFIDGSPVPPRVVTPENYKSNPADQTAFTEQGASNVYVFNVQQLIGPKDMDGDTTSGSKAAVARGVHKFSEYAGVLYDELKNMDDLVVLADEHHLYSAKAKAFHAAIHDLEPAALVGLTASPGEKDETIFTYPLYKAIADKNVKQPVIVYRKDGYGELGEYQQLKDAKTLLETKAGHYAVKNQEEGTSPISPVMLVVCEDIAHATRIEETLVGPDLFGDPYAVLRVDSDSMNEEKAALLDAIDTPDSPVRAVVSVNKLKEGWDCRSIAVMVTLRAMDSDILTQQTLGRGLRLPYGKYAEVEAIDTLDIVAHESFQRLLSSEKVNKSFGFDKRKTSQPAPPQPVHPMDVTPPTPVPTPDLDPVPGGNTTAPTPVLPPADPQPVAPDLDKGTDTRPPLGLKELGGDGASPEDLYPEPTPLAVVELVEKFRDVSFLFPRTTYTAKNAAYPLEKLMQDEIIQVARQITDNPQAVLERLALAGDEAQGRVMAKRLTQGTIDAIALDEDAVKKQLVGAIITHRRVERSPENISQAKNRIAPLIYNNALATTWTVDTLHVASILLGKAIDASVRQFLANLEPDVTLVPLTMPTRTRFELGVGKTIEPRPGEFDKYINGQFYSGWTRNLYTAASFDSNSAEHKLACDLDVSPDVEWWTRLYMADGASIDYQVGKTYYPDFVVRDREGRTWIVEGKDAGGRTNEEVKAKRDAAELALNLMASNEDMGALKVGYIIAYEDTIKEAGSWSRLISMSGAVKSAN</sequence>
<proteinExistence type="predicted"/>
<name>A0A854NMI9_CORDP</name>
<reference evidence="4" key="1">
    <citation type="submission" date="2016-02" db="EMBL/GenBank/DDBJ databases">
        <title>Genomic analyses of a collection of pathogenic Corynebacterium diphtheriae.</title>
        <authorList>
            <person name="Sangal V."/>
            <person name="Titov L."/>
        </authorList>
    </citation>
    <scope>NUCLEOTIDE SEQUENCE [LARGE SCALE GENOMIC DNA]</scope>
    <source>
        <strain evidence="4">1438</strain>
    </source>
</reference>
<gene>
    <name evidence="3" type="ORF">AY602_00930</name>
</gene>
<protein>
    <submittedName>
        <fullName evidence="3">Restriction endonuclease</fullName>
    </submittedName>
</protein>
<dbReference type="InterPro" id="IPR006935">
    <property type="entry name" value="Helicase/UvrB_N"/>
</dbReference>
<keyword evidence="3" id="KW-0378">Hydrolase</keyword>
<dbReference type="PANTHER" id="PTHR47396:SF1">
    <property type="entry name" value="ATP-DEPENDENT HELICASE IRC3-RELATED"/>
    <property type="match status" value="1"/>
</dbReference>
<dbReference type="GO" id="GO:0004519">
    <property type="term" value="F:endonuclease activity"/>
    <property type="evidence" value="ECO:0007669"/>
    <property type="project" value="UniProtKB-KW"/>
</dbReference>
<dbReference type="GO" id="GO:0005829">
    <property type="term" value="C:cytosol"/>
    <property type="evidence" value="ECO:0007669"/>
    <property type="project" value="TreeGrafter"/>
</dbReference>
<evidence type="ECO:0000259" key="2">
    <source>
        <dbReference type="Pfam" id="PF04851"/>
    </source>
</evidence>
<dbReference type="InterPro" id="IPR027417">
    <property type="entry name" value="P-loop_NTPase"/>
</dbReference>
<organism evidence="3 4">
    <name type="scientific">Corynebacterium diphtheriae bv. mitis</name>
    <dbReference type="NCBI Taxonomy" id="1806053"/>
    <lineage>
        <taxon>Bacteria</taxon>
        <taxon>Bacillati</taxon>
        <taxon>Actinomycetota</taxon>
        <taxon>Actinomycetes</taxon>
        <taxon>Mycobacteriales</taxon>
        <taxon>Corynebacteriaceae</taxon>
        <taxon>Corynebacterium</taxon>
    </lineage>
</organism>
<dbReference type="REBASE" id="214782">
    <property type="entry name" value="Cdi1438ORF935P"/>
</dbReference>
<dbReference type="Proteomes" id="UP000197692">
    <property type="component" value="Unassembled WGS sequence"/>
</dbReference>
<dbReference type="InterPro" id="IPR050742">
    <property type="entry name" value="Helicase_Restrict-Modif_Enz"/>
</dbReference>
<dbReference type="GO" id="GO:0016787">
    <property type="term" value="F:hydrolase activity"/>
    <property type="evidence" value="ECO:0007669"/>
    <property type="project" value="InterPro"/>
</dbReference>
<dbReference type="Gene3D" id="3.40.50.300">
    <property type="entry name" value="P-loop containing nucleotide triphosphate hydrolases"/>
    <property type="match status" value="2"/>
</dbReference>
<dbReference type="RefSeq" id="WP_010934572.1">
    <property type="nucleotide sequence ID" value="NZ_JADQUE010000001.1"/>
</dbReference>
<accession>A0A854NMI9</accession>
<dbReference type="GO" id="GO:0005524">
    <property type="term" value="F:ATP binding"/>
    <property type="evidence" value="ECO:0007669"/>
    <property type="project" value="InterPro"/>
</dbReference>
<feature type="domain" description="Helicase/UvrB N-terminal" evidence="2">
    <location>
        <begin position="20"/>
        <end position="220"/>
    </location>
</feature>
<dbReference type="Pfam" id="PF04851">
    <property type="entry name" value="ResIII"/>
    <property type="match status" value="1"/>
</dbReference>
<feature type="compositionally biased region" description="Pro residues" evidence="1">
    <location>
        <begin position="470"/>
        <end position="480"/>
    </location>
</feature>
<dbReference type="AlphaFoldDB" id="A0A854NMI9"/>
<dbReference type="PANTHER" id="PTHR47396">
    <property type="entry name" value="TYPE I RESTRICTION ENZYME ECOKI R PROTEIN"/>
    <property type="match status" value="1"/>
</dbReference>
<dbReference type="EMBL" id="LSZF01000012">
    <property type="protein sequence ID" value="OWM35613.1"/>
    <property type="molecule type" value="Genomic_DNA"/>
</dbReference>
<feature type="region of interest" description="Disordered" evidence="1">
    <location>
        <begin position="427"/>
        <end position="509"/>
    </location>
</feature>